<dbReference type="AlphaFoldDB" id="A0A7J5U3B0"/>
<keyword evidence="4 5" id="KW-0472">Membrane</keyword>
<feature type="transmembrane region" description="Helical" evidence="5">
    <location>
        <begin position="113"/>
        <end position="134"/>
    </location>
</feature>
<evidence type="ECO:0000313" key="8">
    <source>
        <dbReference type="Proteomes" id="UP000488299"/>
    </source>
</evidence>
<feature type="transmembrane region" description="Helical" evidence="5">
    <location>
        <begin position="199"/>
        <end position="225"/>
    </location>
</feature>
<comment type="subunit">
    <text evidence="5">Forms a complex with TatA.</text>
</comment>
<comment type="function">
    <text evidence="5">Part of the twin-arginine translocation (Tat) system that transports large folded proteins containing a characteristic twin-arginine motif in their signal peptide across membranes.</text>
</comment>
<evidence type="ECO:0000256" key="6">
    <source>
        <dbReference type="SAM" id="MobiDB-lite"/>
    </source>
</evidence>
<dbReference type="RefSeq" id="WP_152123558.1">
    <property type="nucleotide sequence ID" value="NZ_WELI01000002.1"/>
</dbReference>
<dbReference type="EMBL" id="WELI01000002">
    <property type="protein sequence ID" value="KAB7731982.1"/>
    <property type="molecule type" value="Genomic_DNA"/>
</dbReference>
<dbReference type="GO" id="GO:0009977">
    <property type="term" value="F:proton motive force dependent protein transmembrane transporter activity"/>
    <property type="evidence" value="ECO:0007669"/>
    <property type="project" value="TreeGrafter"/>
</dbReference>
<organism evidence="7 8">
    <name type="scientific">Rudanella paleaurantiibacter</name>
    <dbReference type="NCBI Taxonomy" id="2614655"/>
    <lineage>
        <taxon>Bacteria</taxon>
        <taxon>Pseudomonadati</taxon>
        <taxon>Bacteroidota</taxon>
        <taxon>Cytophagia</taxon>
        <taxon>Cytophagales</taxon>
        <taxon>Cytophagaceae</taxon>
        <taxon>Rudanella</taxon>
    </lineage>
</organism>
<feature type="transmembrane region" description="Helical" evidence="5">
    <location>
        <begin position="259"/>
        <end position="279"/>
    </location>
</feature>
<dbReference type="Proteomes" id="UP000488299">
    <property type="component" value="Unassembled WGS sequence"/>
</dbReference>
<comment type="caution">
    <text evidence="7">The sequence shown here is derived from an EMBL/GenBank/DDBJ whole genome shotgun (WGS) entry which is preliminary data.</text>
</comment>
<accession>A0A7J5U3B0</accession>
<keyword evidence="5" id="KW-0653">Protein transport</keyword>
<evidence type="ECO:0000256" key="2">
    <source>
        <dbReference type="ARBA" id="ARBA00022692"/>
    </source>
</evidence>
<keyword evidence="5" id="KW-0813">Transport</keyword>
<proteinExistence type="inferred from homology"/>
<feature type="region of interest" description="Disordered" evidence="6">
    <location>
        <begin position="1"/>
        <end position="27"/>
    </location>
</feature>
<dbReference type="PANTHER" id="PTHR30371">
    <property type="entry name" value="SEC-INDEPENDENT PROTEIN TRANSLOCASE PROTEIN TATC"/>
    <property type="match status" value="1"/>
</dbReference>
<keyword evidence="8" id="KW-1185">Reference proteome</keyword>
<feature type="transmembrane region" description="Helical" evidence="5">
    <location>
        <begin position="155"/>
        <end position="179"/>
    </location>
</feature>
<comment type="subcellular location">
    <subcellularLocation>
        <location evidence="5">Cell membrane</location>
        <topology evidence="5">Multi-pass membrane protein</topology>
    </subcellularLocation>
    <subcellularLocation>
        <location evidence="1">Membrane</location>
        <topology evidence="1">Multi-pass membrane protein</topology>
    </subcellularLocation>
</comment>
<evidence type="ECO:0000256" key="4">
    <source>
        <dbReference type="ARBA" id="ARBA00023136"/>
    </source>
</evidence>
<keyword evidence="2 5" id="KW-0812">Transmembrane</keyword>
<dbReference type="NCBIfam" id="TIGR00945">
    <property type="entry name" value="tatC"/>
    <property type="match status" value="1"/>
</dbReference>
<gene>
    <name evidence="5 7" type="primary">tatC</name>
    <name evidence="7" type="ORF">F5984_07120</name>
</gene>
<dbReference type="PANTHER" id="PTHR30371:SF0">
    <property type="entry name" value="SEC-INDEPENDENT PROTEIN TRANSLOCASE PROTEIN TATC, CHLOROPLASTIC-RELATED"/>
    <property type="match status" value="1"/>
</dbReference>
<dbReference type="Pfam" id="PF00902">
    <property type="entry name" value="TatC"/>
    <property type="match status" value="1"/>
</dbReference>
<feature type="compositionally biased region" description="Acidic residues" evidence="6">
    <location>
        <begin position="11"/>
        <end position="20"/>
    </location>
</feature>
<feature type="transmembrane region" description="Helical" evidence="5">
    <location>
        <begin position="43"/>
        <end position="61"/>
    </location>
</feature>
<evidence type="ECO:0000256" key="1">
    <source>
        <dbReference type="ARBA" id="ARBA00004141"/>
    </source>
</evidence>
<feature type="transmembrane region" description="Helical" evidence="5">
    <location>
        <begin position="237"/>
        <end position="253"/>
    </location>
</feature>
<keyword evidence="5" id="KW-0811">Translocation</keyword>
<sequence>MPLDQDFNEYPYDEPTQEPQEEPHDDGTEMSFLEHLEELRWHIIRALAAILVFGLVAFIFIKDIYRVVILGPSRPNFWTYQQMCKLADFTGYADLCVKKLDFKLQALGMADQFTMSITSAVIIGLCFAFPYAFWELWRFIKPGLRSSERRAARGATFYVSMLFLMGLFFGYYIVSPLAINFLANYQLDESIQNQYDITSYIGTLITLCVGCAIMFQMPVVAFVLSKVGVLTPSFMRAYRKHAFIVILIISGLITPSPDIYSQVLVSLPLAILYEVSIWVSGSIERARLKELAENTKNDVQDSDFS</sequence>
<keyword evidence="5" id="KW-1003">Cell membrane</keyword>
<dbReference type="GO" id="GO:0065002">
    <property type="term" value="P:intracellular protein transmembrane transport"/>
    <property type="evidence" value="ECO:0007669"/>
    <property type="project" value="TreeGrafter"/>
</dbReference>
<evidence type="ECO:0000256" key="5">
    <source>
        <dbReference type="HAMAP-Rule" id="MF_00902"/>
    </source>
</evidence>
<protein>
    <recommendedName>
        <fullName evidence="5">Sec-independent protein translocase protein TatC</fullName>
    </recommendedName>
</protein>
<keyword evidence="3 5" id="KW-1133">Transmembrane helix</keyword>
<evidence type="ECO:0000313" key="7">
    <source>
        <dbReference type="EMBL" id="KAB7731982.1"/>
    </source>
</evidence>
<name>A0A7J5U3B0_9BACT</name>
<dbReference type="HAMAP" id="MF_00902">
    <property type="entry name" value="TatC"/>
    <property type="match status" value="1"/>
</dbReference>
<dbReference type="InterPro" id="IPR002033">
    <property type="entry name" value="TatC"/>
</dbReference>
<dbReference type="GO" id="GO:0043953">
    <property type="term" value="P:protein transport by the Tat complex"/>
    <property type="evidence" value="ECO:0007669"/>
    <property type="project" value="UniProtKB-UniRule"/>
</dbReference>
<evidence type="ECO:0000256" key="3">
    <source>
        <dbReference type="ARBA" id="ARBA00022989"/>
    </source>
</evidence>
<dbReference type="PRINTS" id="PR01840">
    <property type="entry name" value="TATCFAMILY"/>
</dbReference>
<comment type="similarity">
    <text evidence="5">Belongs to the TatC family.</text>
</comment>
<dbReference type="GO" id="GO:0033281">
    <property type="term" value="C:TAT protein transport complex"/>
    <property type="evidence" value="ECO:0007669"/>
    <property type="project" value="UniProtKB-UniRule"/>
</dbReference>
<reference evidence="7 8" key="1">
    <citation type="submission" date="2019-10" db="EMBL/GenBank/DDBJ databases">
        <title>Rudanella paleaurantiibacter sp. nov., isolated from sludge.</title>
        <authorList>
            <person name="Xu S.Q."/>
        </authorList>
    </citation>
    <scope>NUCLEOTIDE SEQUENCE [LARGE SCALE GENOMIC DNA]</scope>
    <source>
        <strain evidence="7 8">HX-22-17</strain>
    </source>
</reference>